<feature type="compositionally biased region" description="Polar residues" evidence="1">
    <location>
        <begin position="18"/>
        <end position="29"/>
    </location>
</feature>
<evidence type="ECO:0000313" key="3">
    <source>
        <dbReference type="Proteomes" id="UP000019197"/>
    </source>
</evidence>
<name>W1J509_9GAMM</name>
<accession>W1J509</accession>
<comment type="caution">
    <text evidence="2">The sequence shown here is derived from an EMBL/GenBank/DDBJ whole genome shotgun (WGS) entry which is preliminary data.</text>
</comment>
<evidence type="ECO:0000256" key="1">
    <source>
        <dbReference type="SAM" id="MobiDB-lite"/>
    </source>
</evidence>
<dbReference type="NCBIfam" id="TIGR03764">
    <property type="entry name" value="ICE_PFGI_1_parB"/>
    <property type="match status" value="1"/>
</dbReference>
<dbReference type="EMBL" id="CBXE010000108">
    <property type="protein sequence ID" value="CDL84535.1"/>
    <property type="molecule type" value="Genomic_DNA"/>
</dbReference>
<dbReference type="InterPro" id="IPR022304">
    <property type="entry name" value="ICE_PFGI_1_ParB"/>
</dbReference>
<proteinExistence type="predicted"/>
<gene>
    <name evidence="2" type="ORF">XCR1_1960004</name>
</gene>
<dbReference type="SUPFAM" id="SSF110849">
    <property type="entry name" value="ParB/Sulfiredoxin"/>
    <property type="match status" value="1"/>
</dbReference>
<dbReference type="OrthoDB" id="7656008at2"/>
<organism evidence="2 3">
    <name type="scientific">Xenorhabdus cabanillasii JM26</name>
    <dbReference type="NCBI Taxonomy" id="1427517"/>
    <lineage>
        <taxon>Bacteria</taxon>
        <taxon>Pseudomonadati</taxon>
        <taxon>Pseudomonadota</taxon>
        <taxon>Gammaproteobacteria</taxon>
        <taxon>Enterobacterales</taxon>
        <taxon>Morganellaceae</taxon>
        <taxon>Xenorhabdus</taxon>
    </lineage>
</organism>
<dbReference type="Proteomes" id="UP000019197">
    <property type="component" value="Unassembled WGS sequence"/>
</dbReference>
<protein>
    <recommendedName>
        <fullName evidence="4">ParB/Sulfiredoxin domain-containing protein</fullName>
    </recommendedName>
</protein>
<evidence type="ECO:0008006" key="4">
    <source>
        <dbReference type="Google" id="ProtNLM"/>
    </source>
</evidence>
<reference evidence="2 3" key="1">
    <citation type="submission" date="2013-11" db="EMBL/GenBank/DDBJ databases">
        <title>Draft genome sequence and annotation of the entomopathogenic bacterium, Xenorhabdus cabanillasi strain JM26.</title>
        <authorList>
            <person name="Gualtieri M."/>
            <person name="Ogier J.C."/>
            <person name="Pages S."/>
            <person name="Givaudan A."/>
            <person name="Gaudriault S."/>
        </authorList>
    </citation>
    <scope>NUCLEOTIDE SEQUENCE [LARGE SCALE GENOMIC DNA]</scope>
    <source>
        <strain evidence="2 3">JM26</strain>
    </source>
</reference>
<sequence>MKKPKNKKLGDALLLGSFSPNTNASNAPENSVIPVSEMPMVLTLDQLSPNPDNPRKGRNPRYDDIKASIKARGLNTVPKVTRDPGGDDTYIFSDGGNTRYQILSELWKETGDERFYRIHCLFKPWPGRLHCVIGHLAENDMRGDLTFIEKAQGVHKARALFQDKLGKKVTLRELSNLLEEEGFPVHYSSISKMEDALNYLYPYIPTLLENGMGRGQIESLLLLRSNAKRVGKQFFVDGGEENLPIEVFSNVCTQFDSPELFSLDVFRDELIGELIRDCPHASLNYDRWLFELDPKTQPKGMFDNINVNQTQNSVEDEIKDNPITGKHHEDTFLFGNEILEPKNIDITKQTKNNKESVINDKVKIEDEQVDFIDVTDSNEAESTEIHLVEESTYDKNNDESENRPIENLISSFSECLPVQENQSITLNTLYPISPLQDDIEHLQAEIFRSVFSFADGLDISGFISQDNSEMKSAGFRVNEDNTPVLILLKLLSGHDEEILNHSYLCEALIGSCTDNEIKSPIFNDEEILQFVRIVRLLRRLRELQSIYLLDGVTNLNDV</sequence>
<dbReference type="AlphaFoldDB" id="W1J509"/>
<feature type="region of interest" description="Disordered" evidence="1">
    <location>
        <begin position="1"/>
        <end position="30"/>
    </location>
</feature>
<evidence type="ECO:0000313" key="2">
    <source>
        <dbReference type="EMBL" id="CDL84535.1"/>
    </source>
</evidence>
<dbReference type="RefSeq" id="WP_038263694.1">
    <property type="nucleotide sequence ID" value="NZ_CAWLVK010000108.1"/>
</dbReference>
<dbReference type="InterPro" id="IPR036086">
    <property type="entry name" value="ParB/Sulfiredoxin_sf"/>
</dbReference>